<evidence type="ECO:0000313" key="14">
    <source>
        <dbReference type="EMBL" id="JAG53645.1"/>
    </source>
</evidence>
<feature type="domain" description="Protein kinase" evidence="11">
    <location>
        <begin position="28"/>
        <end position="314"/>
    </location>
</feature>
<evidence type="ECO:0000256" key="7">
    <source>
        <dbReference type="ARBA" id="ARBA00047899"/>
    </source>
</evidence>
<dbReference type="PROSITE" id="PS50011">
    <property type="entry name" value="PROTEIN_KINASE_DOM"/>
    <property type="match status" value="1"/>
</dbReference>
<reference evidence="15" key="4">
    <citation type="journal article" date="2016" name="Gigascience">
        <title>De novo construction of an expanded transcriptome assembly for the western tarnished plant bug, Lygus hesperus.</title>
        <authorList>
            <person name="Tassone E.E."/>
            <person name="Geib S.M."/>
            <person name="Hall B."/>
            <person name="Fabrick J.A."/>
            <person name="Brent C.S."/>
            <person name="Hull J.J."/>
        </authorList>
    </citation>
    <scope>NUCLEOTIDE SEQUENCE</scope>
</reference>
<dbReference type="PIRSF" id="PIRSF000654">
    <property type="entry name" value="Integrin-linked_kinase"/>
    <property type="match status" value="1"/>
</dbReference>
<evidence type="ECO:0000256" key="3">
    <source>
        <dbReference type="ARBA" id="ARBA00022679"/>
    </source>
</evidence>
<dbReference type="EMBL" id="GBRD01012179">
    <property type="protein sequence ID" value="JAG53645.1"/>
    <property type="molecule type" value="Transcribed_RNA"/>
</dbReference>
<dbReference type="PANTHER" id="PTHR45998:SF2">
    <property type="entry name" value="SERINE_THREONINE-PROTEIN KINASE 16"/>
    <property type="match status" value="1"/>
</dbReference>
<dbReference type="InterPro" id="IPR000719">
    <property type="entry name" value="Prot_kinase_dom"/>
</dbReference>
<reference evidence="12" key="2">
    <citation type="submission" date="2014-07" db="EMBL/GenBank/DDBJ databases">
        <authorList>
            <person name="Hull J."/>
        </authorList>
    </citation>
    <scope>NUCLEOTIDE SEQUENCE</scope>
</reference>
<dbReference type="Pfam" id="PF00069">
    <property type="entry name" value="Pkinase"/>
    <property type="match status" value="1"/>
</dbReference>
<dbReference type="EMBL" id="GBHO01040766">
    <property type="protein sequence ID" value="JAG02838.1"/>
    <property type="molecule type" value="Transcribed_RNA"/>
</dbReference>
<dbReference type="PROSITE" id="PS00107">
    <property type="entry name" value="PROTEIN_KINASE_ATP"/>
    <property type="match status" value="1"/>
</dbReference>
<reference evidence="14" key="3">
    <citation type="submission" date="2014-09" db="EMBL/GenBank/DDBJ databases">
        <authorList>
            <person name="Magalhaes I.L.F."/>
            <person name="Oliveira U."/>
            <person name="Santos F.R."/>
            <person name="Vidigal T.H.D.A."/>
            <person name="Brescovit A.D."/>
            <person name="Santos A.J."/>
        </authorList>
    </citation>
    <scope>NUCLEOTIDE SEQUENCE</scope>
</reference>
<evidence type="ECO:0000256" key="2">
    <source>
        <dbReference type="ARBA" id="ARBA00022527"/>
    </source>
</evidence>
<dbReference type="EMBL" id="GBHO01032157">
    <property type="protein sequence ID" value="JAG11447.1"/>
    <property type="molecule type" value="Transcribed_RNA"/>
</dbReference>
<dbReference type="EMBL" id="GDHC01013743">
    <property type="protein sequence ID" value="JAQ04886.1"/>
    <property type="molecule type" value="Transcribed_RNA"/>
</dbReference>
<accession>A0A0A9W8K3</accession>
<evidence type="ECO:0000259" key="11">
    <source>
        <dbReference type="PROSITE" id="PS50011"/>
    </source>
</evidence>
<evidence type="ECO:0000256" key="4">
    <source>
        <dbReference type="ARBA" id="ARBA00022741"/>
    </source>
</evidence>
<evidence type="ECO:0000313" key="12">
    <source>
        <dbReference type="EMBL" id="JAG02838.1"/>
    </source>
</evidence>
<dbReference type="PROSITE" id="PS00108">
    <property type="entry name" value="PROTEIN_KINASE_ST"/>
    <property type="match status" value="1"/>
</dbReference>
<proteinExistence type="inferred from homology"/>
<reference evidence="12" key="1">
    <citation type="journal article" date="2014" name="PLoS ONE">
        <title>Transcriptome-Based Identification of ABC Transporters in the Western Tarnished Plant Bug Lygus hesperus.</title>
        <authorList>
            <person name="Hull J.J."/>
            <person name="Chaney K."/>
            <person name="Geib S.M."/>
            <person name="Fabrick J.A."/>
            <person name="Brent C.S."/>
            <person name="Walsh D."/>
            <person name="Lavine L.C."/>
        </authorList>
    </citation>
    <scope>NUCLEOTIDE SEQUENCE</scope>
</reference>
<dbReference type="InterPro" id="IPR052239">
    <property type="entry name" value="Ser/Thr-specific_kinases"/>
</dbReference>
<keyword evidence="6 9" id="KW-0067">ATP-binding</keyword>
<dbReference type="GO" id="GO:0005524">
    <property type="term" value="F:ATP binding"/>
    <property type="evidence" value="ECO:0007669"/>
    <property type="project" value="UniProtKB-UniRule"/>
</dbReference>
<comment type="catalytic activity">
    <reaction evidence="8">
        <text>L-seryl-[protein] + ATP = O-phospho-L-seryl-[protein] + ADP + H(+)</text>
        <dbReference type="Rhea" id="RHEA:17989"/>
        <dbReference type="Rhea" id="RHEA-COMP:9863"/>
        <dbReference type="Rhea" id="RHEA-COMP:11604"/>
        <dbReference type="ChEBI" id="CHEBI:15378"/>
        <dbReference type="ChEBI" id="CHEBI:29999"/>
        <dbReference type="ChEBI" id="CHEBI:30616"/>
        <dbReference type="ChEBI" id="CHEBI:83421"/>
        <dbReference type="ChEBI" id="CHEBI:456216"/>
        <dbReference type="EC" id="2.7.11.1"/>
    </reaction>
</comment>
<gene>
    <name evidence="12" type="primary">Stk16_0</name>
    <name evidence="15" type="synonym">Stk16</name>
    <name evidence="13" type="synonym">Stk16_1</name>
    <name evidence="12" type="ORF">CM83_65621</name>
    <name evidence="13" type="ORF">CM83_65622</name>
    <name evidence="15" type="ORF">g.55598</name>
</gene>
<dbReference type="GO" id="GO:0004674">
    <property type="term" value="F:protein serine/threonine kinase activity"/>
    <property type="evidence" value="ECO:0007669"/>
    <property type="project" value="UniProtKB-KW"/>
</dbReference>
<dbReference type="InterPro" id="IPR008271">
    <property type="entry name" value="Ser/Thr_kinase_AS"/>
</dbReference>
<dbReference type="SUPFAM" id="SSF56112">
    <property type="entry name" value="Protein kinase-like (PK-like)"/>
    <property type="match status" value="1"/>
</dbReference>
<dbReference type="Gene3D" id="1.10.510.10">
    <property type="entry name" value="Transferase(Phosphotransferase) domain 1"/>
    <property type="match status" value="1"/>
</dbReference>
<keyword evidence="5 12" id="KW-0418">Kinase</keyword>
<keyword evidence="2 10" id="KW-0723">Serine/threonine-protein kinase</keyword>
<dbReference type="GO" id="GO:0005794">
    <property type="term" value="C:Golgi apparatus"/>
    <property type="evidence" value="ECO:0007669"/>
    <property type="project" value="TreeGrafter"/>
</dbReference>
<dbReference type="PANTHER" id="PTHR45998">
    <property type="entry name" value="SERINE/THREONINE-PROTEIN KINASE 16"/>
    <property type="match status" value="1"/>
</dbReference>
<evidence type="ECO:0000313" key="15">
    <source>
        <dbReference type="EMBL" id="JAQ04886.1"/>
    </source>
</evidence>
<sequence>MNTLGLSMLFKMGCLCSKDDISINNCKYYVLEELGHGGFSTVLLVENARTRKRFAVKKIVCHSRDDQKDALQEVEYHKRLDHPNIIPCLESCVSGCADPVLNTTSQVLLMLPYYSRGTLAYLLETRARTRHYLDESEVLRVFLQICDGIKEFHDSKPTPLAHRDIKPANILLDVDNTPIIMDLGSVAPAVTQVRGAAEAQRLQDLAAERCSMPYRAPELFNVESYCVIDQRTDIWSLGCLLYAMCYFKSPFDAVYERGDSVALAVISATIDYPTITPFSQDTHQLIASMLKVSPMERPYIYTVIEKAQDVRQKLGGIL</sequence>
<organism evidence="12">
    <name type="scientific">Lygus hesperus</name>
    <name type="common">Western plant bug</name>
    <dbReference type="NCBI Taxonomy" id="30085"/>
    <lineage>
        <taxon>Eukaryota</taxon>
        <taxon>Metazoa</taxon>
        <taxon>Ecdysozoa</taxon>
        <taxon>Arthropoda</taxon>
        <taxon>Hexapoda</taxon>
        <taxon>Insecta</taxon>
        <taxon>Pterygota</taxon>
        <taxon>Neoptera</taxon>
        <taxon>Paraneoptera</taxon>
        <taxon>Hemiptera</taxon>
        <taxon>Heteroptera</taxon>
        <taxon>Panheteroptera</taxon>
        <taxon>Cimicomorpha</taxon>
        <taxon>Miridae</taxon>
        <taxon>Mirini</taxon>
        <taxon>Lygus</taxon>
    </lineage>
</organism>
<evidence type="ECO:0000313" key="13">
    <source>
        <dbReference type="EMBL" id="JAG11447.1"/>
    </source>
</evidence>
<evidence type="ECO:0000256" key="5">
    <source>
        <dbReference type="ARBA" id="ARBA00022777"/>
    </source>
</evidence>
<name>A0A0A9W8K3_LYGHE</name>
<comment type="similarity">
    <text evidence="10">Belongs to the protein kinase superfamily.</text>
</comment>
<evidence type="ECO:0000256" key="8">
    <source>
        <dbReference type="ARBA" id="ARBA00048679"/>
    </source>
</evidence>
<evidence type="ECO:0000256" key="10">
    <source>
        <dbReference type="RuleBase" id="RU000304"/>
    </source>
</evidence>
<dbReference type="AlphaFoldDB" id="A0A0A9W8K3"/>
<dbReference type="InterPro" id="IPR017441">
    <property type="entry name" value="Protein_kinase_ATP_BS"/>
</dbReference>
<dbReference type="InterPro" id="IPR011009">
    <property type="entry name" value="Kinase-like_dom_sf"/>
</dbReference>
<keyword evidence="4 9" id="KW-0547">Nucleotide-binding</keyword>
<evidence type="ECO:0000256" key="9">
    <source>
        <dbReference type="PROSITE-ProRule" id="PRU10141"/>
    </source>
</evidence>
<comment type="catalytic activity">
    <reaction evidence="7">
        <text>L-threonyl-[protein] + ATP = O-phospho-L-threonyl-[protein] + ADP + H(+)</text>
        <dbReference type="Rhea" id="RHEA:46608"/>
        <dbReference type="Rhea" id="RHEA-COMP:11060"/>
        <dbReference type="Rhea" id="RHEA-COMP:11605"/>
        <dbReference type="ChEBI" id="CHEBI:15378"/>
        <dbReference type="ChEBI" id="CHEBI:30013"/>
        <dbReference type="ChEBI" id="CHEBI:30616"/>
        <dbReference type="ChEBI" id="CHEBI:61977"/>
        <dbReference type="ChEBI" id="CHEBI:456216"/>
        <dbReference type="EC" id="2.7.11.1"/>
    </reaction>
</comment>
<dbReference type="EC" id="2.7.11.1" evidence="1"/>
<feature type="binding site" evidence="9">
    <location>
        <position position="58"/>
    </location>
    <ligand>
        <name>ATP</name>
        <dbReference type="ChEBI" id="CHEBI:30616"/>
    </ligand>
</feature>
<protein>
    <recommendedName>
        <fullName evidence="1">non-specific serine/threonine protein kinase</fullName>
        <ecNumber evidence="1">2.7.11.1</ecNumber>
    </recommendedName>
</protein>
<evidence type="ECO:0000256" key="1">
    <source>
        <dbReference type="ARBA" id="ARBA00012513"/>
    </source>
</evidence>
<dbReference type="SMART" id="SM00220">
    <property type="entry name" value="S_TKc"/>
    <property type="match status" value="1"/>
</dbReference>
<evidence type="ECO:0000256" key="6">
    <source>
        <dbReference type="ARBA" id="ARBA00022840"/>
    </source>
</evidence>
<keyword evidence="3" id="KW-0808">Transferase</keyword>